<dbReference type="PANTHER" id="PTHR31111">
    <property type="entry name" value="BNAA05G37150D PROTEIN-RELATED"/>
    <property type="match status" value="1"/>
</dbReference>
<dbReference type="InterPro" id="IPR001810">
    <property type="entry name" value="F-box_dom"/>
</dbReference>
<dbReference type="SMART" id="SM00256">
    <property type="entry name" value="FBOX"/>
    <property type="match status" value="1"/>
</dbReference>
<dbReference type="InterPro" id="IPR017451">
    <property type="entry name" value="F-box-assoc_interact_dom"/>
</dbReference>
<dbReference type="EMBL" id="LR031875">
    <property type="protein sequence ID" value="VDD32611.1"/>
    <property type="molecule type" value="Genomic_DNA"/>
</dbReference>
<dbReference type="NCBIfam" id="TIGR01640">
    <property type="entry name" value="F_box_assoc_1"/>
    <property type="match status" value="1"/>
</dbReference>
<gene>
    <name evidence="2" type="ORF">BOLC9T57934H</name>
</gene>
<dbReference type="Pfam" id="PF00646">
    <property type="entry name" value="F-box"/>
    <property type="match status" value="1"/>
</dbReference>
<feature type="domain" description="F-box" evidence="1">
    <location>
        <begin position="16"/>
        <end position="65"/>
    </location>
</feature>
<dbReference type="SUPFAM" id="SSF81383">
    <property type="entry name" value="F-box domain"/>
    <property type="match status" value="1"/>
</dbReference>
<organism evidence="2">
    <name type="scientific">Brassica oleracea</name>
    <name type="common">Wild cabbage</name>
    <dbReference type="NCBI Taxonomy" id="3712"/>
    <lineage>
        <taxon>Eukaryota</taxon>
        <taxon>Viridiplantae</taxon>
        <taxon>Streptophyta</taxon>
        <taxon>Embryophyta</taxon>
        <taxon>Tracheophyta</taxon>
        <taxon>Spermatophyta</taxon>
        <taxon>Magnoliopsida</taxon>
        <taxon>eudicotyledons</taxon>
        <taxon>Gunneridae</taxon>
        <taxon>Pentapetalae</taxon>
        <taxon>rosids</taxon>
        <taxon>malvids</taxon>
        <taxon>Brassicales</taxon>
        <taxon>Brassicaceae</taxon>
        <taxon>Brassiceae</taxon>
        <taxon>Brassica</taxon>
    </lineage>
</organism>
<evidence type="ECO:0000313" key="2">
    <source>
        <dbReference type="EMBL" id="VDD32611.1"/>
    </source>
</evidence>
<evidence type="ECO:0000259" key="1">
    <source>
        <dbReference type="PROSITE" id="PS50181"/>
    </source>
</evidence>
<dbReference type="PROSITE" id="PS50181">
    <property type="entry name" value="FBOX"/>
    <property type="match status" value="1"/>
</dbReference>
<protein>
    <recommendedName>
        <fullName evidence="1">F-box domain-containing protein</fullName>
    </recommendedName>
</protein>
<accession>A0A3P6E8L1</accession>
<reference evidence="2" key="1">
    <citation type="submission" date="2018-11" db="EMBL/GenBank/DDBJ databases">
        <authorList>
            <consortium name="Genoscope - CEA"/>
            <person name="William W."/>
        </authorList>
    </citation>
    <scope>NUCLEOTIDE SEQUENCE</scope>
</reference>
<dbReference type="AlphaFoldDB" id="A0A3P6E8L1"/>
<dbReference type="PANTHER" id="PTHR31111:SF37">
    <property type="entry name" value="F-BOX ONLY PROTEIN 8"/>
    <property type="match status" value="1"/>
</dbReference>
<dbReference type="Pfam" id="PF08268">
    <property type="entry name" value="FBA_3"/>
    <property type="match status" value="1"/>
</dbReference>
<dbReference type="InterPro" id="IPR013187">
    <property type="entry name" value="F-box-assoc_dom_typ3"/>
</dbReference>
<name>A0A3P6E8L1_BRAOL</name>
<dbReference type="Gene3D" id="1.20.1280.50">
    <property type="match status" value="1"/>
</dbReference>
<dbReference type="CDD" id="cd22157">
    <property type="entry name" value="F-box_AtFBW1-like"/>
    <property type="match status" value="1"/>
</dbReference>
<proteinExistence type="predicted"/>
<sequence length="402" mass="46433">MRRARGGRRRRQRRDDFVAPEIPFDLMIEILSRLPAKSLMRFRCVSKLWSCLIRSRYFSNLYLTVASSPWRPRPLGLYVSLTSVKHNCDSMELCHNPGKSKLLALTLSSSESSLRRDLTFPGMGGHKMMSLRGLILYTVCRKACIYNPATRQSLTLPAVKSNIFAHQEPNKHVNYFFGHDPVHDLYKILCSVVVFSEGHEMITSEFWVFVLEAGGFWKSINYDDQPHIPTRDGLCINGVIYYLAFTNTCRDNVYCFDVRSEKFHKIQAPQAVSQFCTSLGFIEHGGKPALFDYTHIRETGVSELWVLEVDGGTWSRKSLVLQFCQRYLVDDINPKDLKVHGTAQNNEVILVLPCTCYLLYYDLIKNDLRKVNIIIRPTKWDQQPYVYFALMDKCESIMHLET</sequence>
<dbReference type="InterPro" id="IPR036047">
    <property type="entry name" value="F-box-like_dom_sf"/>
</dbReference>